<dbReference type="OMA" id="NADEPAM"/>
<feature type="chain" id="PRO_5029467139" description="Mucin-5AC-like" evidence="3">
    <location>
        <begin position="23"/>
        <end position="1294"/>
    </location>
</feature>
<evidence type="ECO:0008006" key="6">
    <source>
        <dbReference type="Google" id="ProtNLM"/>
    </source>
</evidence>
<feature type="signal peptide" evidence="3">
    <location>
        <begin position="1"/>
        <end position="22"/>
    </location>
</feature>
<feature type="region of interest" description="Disordered" evidence="1">
    <location>
        <begin position="1088"/>
        <end position="1125"/>
    </location>
</feature>
<feature type="compositionally biased region" description="Low complexity" evidence="1">
    <location>
        <begin position="708"/>
        <end position="719"/>
    </location>
</feature>
<dbReference type="Proteomes" id="UP000594260">
    <property type="component" value="Unplaced"/>
</dbReference>
<feature type="region of interest" description="Disordered" evidence="1">
    <location>
        <begin position="950"/>
        <end position="988"/>
    </location>
</feature>
<feature type="compositionally biased region" description="Polar residues" evidence="1">
    <location>
        <begin position="746"/>
        <end position="755"/>
    </location>
</feature>
<feature type="region of interest" description="Disordered" evidence="1">
    <location>
        <begin position="568"/>
        <end position="618"/>
    </location>
</feature>
<feature type="region of interest" description="Disordered" evidence="1">
    <location>
        <begin position="1049"/>
        <end position="1073"/>
    </location>
</feature>
<feature type="region of interest" description="Disordered" evidence="1">
    <location>
        <begin position="1000"/>
        <end position="1020"/>
    </location>
</feature>
<feature type="compositionally biased region" description="Low complexity" evidence="1">
    <location>
        <begin position="1006"/>
        <end position="1018"/>
    </location>
</feature>
<feature type="region of interest" description="Disordered" evidence="1">
    <location>
        <begin position="523"/>
        <end position="554"/>
    </location>
</feature>
<dbReference type="KEGG" id="vde:111249331"/>
<dbReference type="EnsemblMetazoa" id="XM_022803066">
    <property type="protein sequence ID" value="XP_022658801"/>
    <property type="gene ID" value="LOC111249331"/>
</dbReference>
<feature type="region of interest" description="Disordered" evidence="1">
    <location>
        <begin position="845"/>
        <end position="878"/>
    </location>
</feature>
<feature type="transmembrane region" description="Helical" evidence="2">
    <location>
        <begin position="1259"/>
        <end position="1282"/>
    </location>
</feature>
<feature type="compositionally biased region" description="Low complexity" evidence="1">
    <location>
        <begin position="474"/>
        <end position="486"/>
    </location>
</feature>
<keyword evidence="2" id="KW-1133">Transmembrane helix</keyword>
<protein>
    <recommendedName>
        <fullName evidence="6">Mucin-5AC-like</fullName>
    </recommendedName>
</protein>
<evidence type="ECO:0000313" key="4">
    <source>
        <dbReference type="EnsemblMetazoa" id="XP_022658801"/>
    </source>
</evidence>
<feature type="compositionally biased region" description="Polar residues" evidence="1">
    <location>
        <begin position="1145"/>
        <end position="1170"/>
    </location>
</feature>
<dbReference type="InParanoid" id="A0A7M7K0T5"/>
<sequence>MECQPSVGTVLLLLLLASSLYAANGTLPSDPAEASRQPAAGHSRRAPKIKRSPYGYIIRGEHHRATFQIGTPDETRLFGNPAGFDIKAFQQSAQSFLSDSNRSSFLQSVPGSVTNGLNVLLSAGSFHSQQNTSDAVVTHAQLPSAFNYRQVVLNHVPGASSLNGGLVLGEKGAPVSPLADFPSKPAPIPQPPLSLPPLPRMPTLPKVSVQPSFEFKPSIRTLPRGHEGSTQYFVLGQKATQTPYLFNVLELPTLNPLHSCSHPFHNHPTVVALSEDPTRPNVVVMVNPINPSQAPFPTLNPPLYTQDLGIEVPQIVPTRVLAQPTLAPPLPLPLPALPPVPRLFSNLPKEMFFWFRDNNKNFTLVPSFNDFIKNYQNPLLITRPVQNTFFRPFIHSSRQFSRGSPITGKGPVFRKKPFVFNYFPALTSNFPYDAPFLTPEGRSGKRGHPSGTSMTISRNLAKDSRSAPAKHVPPKTTTPKPDISTTFLNKDTPDETDRLEDSLTENSKSLGSNDVVFTMTTATTEEARDESGNSDISPLGKKEIKPSATQSDAVVVTKEPRTTIIPVDTSDTDMTATSTRAPSFDKKNSGKSDNSETSIPTTDREYDENGLTVNRTSKSFTDNDYDQLFVDFTDPNSIQKAVKPDQNLTTTSTTTTVTGRAGATTITMGLKTTKSPSVSSTERTRLDEYDDYFVDFFDPHPSGPRPKTSSTTTTTTSTSLKPSEKNETESPTITRGETQALPLPTPNTAGVRNEQTTTTTQPTTEASMTTPNEVTITTEQQVITTNERTMDALTTTKTAIELTEGASTEKITTVMELPITTTINEPTTEAQADAPIAPADHAITSSNETTKRVEPDADATTEVSLLPPPPPTGTTTEKMQTNNADEPAMVESTCNSEMVKTIKEDKAVAMGVEANSTTEESQTEHSVVVTDDAQENFPITANVNYANEKEDAPLLPPRCPQDDGTTTETSASTTEIPEVSKVDEPTERDHKLAGRDLVVGIKGDSNDTSDPSSNDTTTIPYDLTKTRVSLTTVEASTEPVVHTTVKAVPTVEVSTEPTKRPEAETVPTTTSETTVAGTTTKTIVTSTLTTKTTEMTNSEDATSSEVTTTETAGTAKARATTSTTTVKTTSVASTITAQATATSSNGSVTPLMTTEPTSAESFTKDSPTTENSDRRGKALPAPEDNEEQHSVPKTVLINGDTRNYSDVQDNHPVVNDVGMNASDPRKRRAANWFVWLLDSENIGKSFVGDVGRFTSSRDIIYVIAGAVLVSTVFAMMGLYCTLKSKAPTHSRQIR</sequence>
<dbReference type="GeneID" id="111249331"/>
<keyword evidence="2" id="KW-0472">Membrane</keyword>
<dbReference type="OrthoDB" id="6516718at2759"/>
<keyword evidence="5" id="KW-1185">Reference proteome</keyword>
<feature type="compositionally biased region" description="Low complexity" evidence="1">
    <location>
        <begin position="568"/>
        <end position="579"/>
    </location>
</feature>
<evidence type="ECO:0000313" key="5">
    <source>
        <dbReference type="Proteomes" id="UP000594260"/>
    </source>
</evidence>
<feature type="compositionally biased region" description="Low complexity" evidence="1">
    <location>
        <begin position="966"/>
        <end position="975"/>
    </location>
</feature>
<evidence type="ECO:0000256" key="2">
    <source>
        <dbReference type="SAM" id="Phobius"/>
    </source>
</evidence>
<feature type="compositionally biased region" description="Low complexity" evidence="1">
    <location>
        <begin position="1064"/>
        <end position="1073"/>
    </location>
</feature>
<accession>A0A7M7K0T5</accession>
<keyword evidence="3" id="KW-0732">Signal</keyword>
<keyword evidence="2" id="KW-0812">Transmembrane</keyword>
<feature type="compositionally biased region" description="Basic and acidic residues" evidence="1">
    <location>
        <begin position="491"/>
        <end position="501"/>
    </location>
</feature>
<feature type="compositionally biased region" description="Low complexity" evidence="1">
    <location>
        <begin position="756"/>
        <end position="769"/>
    </location>
</feature>
<feature type="region of interest" description="Disordered" evidence="1">
    <location>
        <begin position="1140"/>
        <end position="1191"/>
    </location>
</feature>
<name>A0A7M7K0T5_VARDE</name>
<evidence type="ECO:0000256" key="3">
    <source>
        <dbReference type="SAM" id="SignalP"/>
    </source>
</evidence>
<proteinExistence type="predicted"/>
<dbReference type="RefSeq" id="XP_022658801.1">
    <property type="nucleotide sequence ID" value="XM_022803066.1"/>
</dbReference>
<reference evidence="4" key="1">
    <citation type="submission" date="2021-01" db="UniProtKB">
        <authorList>
            <consortium name="EnsemblMetazoa"/>
        </authorList>
    </citation>
    <scope>IDENTIFICATION</scope>
</reference>
<feature type="compositionally biased region" description="Basic and acidic residues" evidence="1">
    <location>
        <begin position="978"/>
        <end position="988"/>
    </location>
</feature>
<feature type="region of interest" description="Disordered" evidence="1">
    <location>
        <begin position="697"/>
        <end position="769"/>
    </location>
</feature>
<feature type="region of interest" description="Disordered" evidence="1">
    <location>
        <begin position="440"/>
        <end position="511"/>
    </location>
</feature>
<organism evidence="4 5">
    <name type="scientific">Varroa destructor</name>
    <name type="common">Honeybee mite</name>
    <dbReference type="NCBI Taxonomy" id="109461"/>
    <lineage>
        <taxon>Eukaryota</taxon>
        <taxon>Metazoa</taxon>
        <taxon>Ecdysozoa</taxon>
        <taxon>Arthropoda</taxon>
        <taxon>Chelicerata</taxon>
        <taxon>Arachnida</taxon>
        <taxon>Acari</taxon>
        <taxon>Parasitiformes</taxon>
        <taxon>Mesostigmata</taxon>
        <taxon>Gamasina</taxon>
        <taxon>Dermanyssoidea</taxon>
        <taxon>Varroidae</taxon>
        <taxon>Varroa</taxon>
    </lineage>
</organism>
<feature type="compositionally biased region" description="Basic and acidic residues" evidence="1">
    <location>
        <begin position="583"/>
        <end position="594"/>
    </location>
</feature>
<evidence type="ECO:0000256" key="1">
    <source>
        <dbReference type="SAM" id="MobiDB-lite"/>
    </source>
</evidence>